<gene>
    <name evidence="1" type="ORF">KBJ98_02250</name>
</gene>
<organism evidence="1 2">
    <name type="scientific">Flavobacterium erciyesense</name>
    <dbReference type="NCBI Taxonomy" id="2825842"/>
    <lineage>
        <taxon>Bacteria</taxon>
        <taxon>Pseudomonadati</taxon>
        <taxon>Bacteroidota</taxon>
        <taxon>Flavobacteriia</taxon>
        <taxon>Flavobacteriales</taxon>
        <taxon>Flavobacteriaceae</taxon>
        <taxon>Flavobacterium</taxon>
    </lineage>
</organism>
<sequence length="45" mass="5295">MAVNENEDLELSLEISETSSELVEKLEKIIKREQKKQRFSAIFLQ</sequence>
<accession>A0ABS5D0H0</accession>
<dbReference type="EMBL" id="JAGPXB010000001">
    <property type="protein sequence ID" value="MBQ0907518.1"/>
    <property type="molecule type" value="Genomic_DNA"/>
</dbReference>
<dbReference type="Proteomes" id="UP000679008">
    <property type="component" value="Unassembled WGS sequence"/>
</dbReference>
<proteinExistence type="predicted"/>
<evidence type="ECO:0000313" key="1">
    <source>
        <dbReference type="EMBL" id="MBQ0907518.1"/>
    </source>
</evidence>
<protein>
    <submittedName>
        <fullName evidence="1">Uncharacterized protein</fullName>
    </submittedName>
</protein>
<reference evidence="1 2" key="1">
    <citation type="submission" date="2021-04" db="EMBL/GenBank/DDBJ databases">
        <title>Description of novel Flavobacterium sp. F-328.</title>
        <authorList>
            <person name="Saticioglu I.B."/>
        </authorList>
    </citation>
    <scope>NUCLEOTIDE SEQUENCE [LARGE SCALE GENOMIC DNA]</scope>
    <source>
        <strain evidence="1 2">F-328</strain>
    </source>
</reference>
<keyword evidence="2" id="KW-1185">Reference proteome</keyword>
<comment type="caution">
    <text evidence="1">The sequence shown here is derived from an EMBL/GenBank/DDBJ whole genome shotgun (WGS) entry which is preliminary data.</text>
</comment>
<dbReference type="RefSeq" id="WP_210788064.1">
    <property type="nucleotide sequence ID" value="NZ_JAGPXB010000001.1"/>
</dbReference>
<name>A0ABS5D0H0_9FLAO</name>
<evidence type="ECO:0000313" key="2">
    <source>
        <dbReference type="Proteomes" id="UP000679008"/>
    </source>
</evidence>